<dbReference type="Pfam" id="PF01979">
    <property type="entry name" value="Amidohydro_1"/>
    <property type="match status" value="2"/>
</dbReference>
<dbReference type="InterPro" id="IPR006680">
    <property type="entry name" value="Amidohydro-rel"/>
</dbReference>
<dbReference type="InterPro" id="IPR011059">
    <property type="entry name" value="Metal-dep_hydrolase_composite"/>
</dbReference>
<evidence type="ECO:0000313" key="3">
    <source>
        <dbReference type="EMBL" id="REI40304.1"/>
    </source>
</evidence>
<dbReference type="InterPro" id="IPR010229">
    <property type="entry name" value="Pept_M38_dipep"/>
</dbReference>
<keyword evidence="1" id="KW-0482">Metalloprotease</keyword>
<dbReference type="SUPFAM" id="SSF51556">
    <property type="entry name" value="Metallo-dependent hydrolases"/>
    <property type="match status" value="1"/>
</dbReference>
<sequence>MIKLLKNAEVYTPEYIGKKDILIADSRIAKIGDSIDIDESLATIIDLKGKKIVPGFIDSHVHICGGGGEGSFRSRTPEIQLTDMTTAGVTTVIGVLGTDGTTRTMTNLIAKAKGLKEEGVSAFVLTGSYEIPVRTLTGKVTDDIILIEEVIGCGELAVADHRSSHPTADELLRVASDTRLGGILSGKAGIIGVHMGDSRKVTDLLLEAVDKGALPIKQFVPTHMNRNPYLFEAALKYGKRGGYLDFTTSTTPEFLADGEVKCGKATKLCLEAGIDISQITYTSDGQGSLPEYDTEGNFKGVKLGKCETLYEAVKEGMEEENLKLENIIKVITSNPATIFKLKGKGFIEEGFDADLVILDENLDIDGVLALGRVVVENKAPIVKGTFEK</sequence>
<dbReference type="PANTHER" id="PTHR11647:SF1">
    <property type="entry name" value="COLLAPSIN RESPONSE MEDIATOR PROTEIN"/>
    <property type="match status" value="1"/>
</dbReference>
<dbReference type="SUPFAM" id="SSF51338">
    <property type="entry name" value="Composite domain of metallo-dependent hydrolases"/>
    <property type="match status" value="1"/>
</dbReference>
<dbReference type="RefSeq" id="WP_114642981.1">
    <property type="nucleotide sequence ID" value="NZ_JAACIO010000015.1"/>
</dbReference>
<dbReference type="GO" id="GO:0008798">
    <property type="term" value="F:beta-aspartyl-peptidase activity"/>
    <property type="evidence" value="ECO:0007669"/>
    <property type="project" value="UniProtKB-EC"/>
</dbReference>
<evidence type="ECO:0000313" key="4">
    <source>
        <dbReference type="Proteomes" id="UP000263486"/>
    </source>
</evidence>
<dbReference type="Gene3D" id="2.30.40.10">
    <property type="entry name" value="Urease, subunit C, domain 1"/>
    <property type="match status" value="1"/>
</dbReference>
<comment type="function">
    <text evidence="1">Catalyzes the hydrolytic cleavage of a subset of L-isoaspartyl (L-beta-aspartyl) dipeptides. Used to degrade proteins damaged by L-isoaspartyl residues formation.</text>
</comment>
<comment type="cofactor">
    <cofactor evidence="1">
        <name>Zn(2+)</name>
        <dbReference type="ChEBI" id="CHEBI:29105"/>
    </cofactor>
    <text evidence="1">Binds 2 Zn(2+) ions per subunit.</text>
</comment>
<dbReference type="InterPro" id="IPR032466">
    <property type="entry name" value="Metal_Hydrolase"/>
</dbReference>
<keyword evidence="1 3" id="KW-0378">Hydrolase</keyword>
<keyword evidence="4" id="KW-1185">Reference proteome</keyword>
<organism evidence="3 4">
    <name type="scientific">Psychrilyobacter piezotolerans</name>
    <dbReference type="NCBI Taxonomy" id="2293438"/>
    <lineage>
        <taxon>Bacteria</taxon>
        <taxon>Fusobacteriati</taxon>
        <taxon>Fusobacteriota</taxon>
        <taxon>Fusobacteriia</taxon>
        <taxon>Fusobacteriales</taxon>
        <taxon>Fusobacteriaceae</taxon>
        <taxon>Psychrilyobacter</taxon>
    </lineage>
</organism>
<keyword evidence="1" id="KW-0645">Protease</keyword>
<dbReference type="PIRSF" id="PIRSF001238">
    <property type="entry name" value="IadA"/>
    <property type="match status" value="1"/>
</dbReference>
<comment type="caution">
    <text evidence="3">The sequence shown here is derived from an EMBL/GenBank/DDBJ whole genome shotgun (WGS) entry which is preliminary data.</text>
</comment>
<comment type="similarity">
    <text evidence="1">Belongs to the peptidase M38 family.</text>
</comment>
<dbReference type="PANTHER" id="PTHR11647">
    <property type="entry name" value="HYDRANTOINASE/DIHYDROPYRIMIDINASE FAMILY MEMBER"/>
    <property type="match status" value="1"/>
</dbReference>
<comment type="PTM">
    <text evidence="1">Carboxylation allows a single lysine to coordinate two zinc ions.</text>
</comment>
<feature type="domain" description="Amidohydrolase-related" evidence="2">
    <location>
        <begin position="269"/>
        <end position="374"/>
    </location>
</feature>
<gene>
    <name evidence="3" type="ORF">DYH56_11300</name>
</gene>
<dbReference type="Gene3D" id="3.20.20.140">
    <property type="entry name" value="Metal-dependent hydrolases"/>
    <property type="match status" value="1"/>
</dbReference>
<comment type="subcellular location">
    <subcellularLocation>
        <location evidence="1">Cytoplasm</location>
    </subcellularLocation>
</comment>
<evidence type="ECO:0000259" key="2">
    <source>
        <dbReference type="Pfam" id="PF01979"/>
    </source>
</evidence>
<keyword evidence="1" id="KW-0862">Zinc</keyword>
<feature type="domain" description="Amidohydrolase-related" evidence="2">
    <location>
        <begin position="52"/>
        <end position="151"/>
    </location>
</feature>
<evidence type="ECO:0000256" key="1">
    <source>
        <dbReference type="PIRNR" id="PIRNR001238"/>
    </source>
</evidence>
<protein>
    <recommendedName>
        <fullName evidence="1">Isoaspartyl dipeptidase</fullName>
        <ecNumber evidence="1">3.4.19.-</ecNumber>
    </recommendedName>
</protein>
<keyword evidence="1" id="KW-0479">Metal-binding</keyword>
<name>A0ABX9KEX8_9FUSO</name>
<reference evidence="3 4" key="1">
    <citation type="submission" date="2018-08" db="EMBL/GenBank/DDBJ databases">
        <title>Draft genome sequence of Psychrilyobacter sp. strain SD5 isolated from Black Sea water.</title>
        <authorList>
            <person name="Yadav S."/>
            <person name="Villanueva L."/>
            <person name="Damste J.S.S."/>
        </authorList>
    </citation>
    <scope>NUCLEOTIDE SEQUENCE [LARGE SCALE GENOMIC DNA]</scope>
    <source>
        <strain evidence="3 4">SD5</strain>
    </source>
</reference>
<accession>A0ABX9KEX8</accession>
<dbReference type="EMBL" id="QUAJ01000021">
    <property type="protein sequence ID" value="REI40304.1"/>
    <property type="molecule type" value="Genomic_DNA"/>
</dbReference>
<dbReference type="EC" id="3.4.19.-" evidence="1"/>
<proteinExistence type="inferred from homology"/>
<dbReference type="NCBIfam" id="TIGR01975">
    <property type="entry name" value="isoAsp_dipep"/>
    <property type="match status" value="1"/>
</dbReference>
<dbReference type="Proteomes" id="UP000263486">
    <property type="component" value="Unassembled WGS sequence"/>
</dbReference>
<dbReference type="InterPro" id="IPR050378">
    <property type="entry name" value="Metallo-dep_Hydrolases_sf"/>
</dbReference>